<reference evidence="2" key="2">
    <citation type="submission" date="2020-09" db="EMBL/GenBank/DDBJ databases">
        <authorList>
            <person name="Sun Q."/>
            <person name="Zhou Y."/>
        </authorList>
    </citation>
    <scope>NUCLEOTIDE SEQUENCE</scope>
    <source>
        <strain evidence="2">CGMCC 1.15725</strain>
    </source>
</reference>
<keyword evidence="1" id="KW-0472">Membrane</keyword>
<accession>A0A8J2YX27</accession>
<comment type="caution">
    <text evidence="2">The sequence shown here is derived from an EMBL/GenBank/DDBJ whole genome shotgun (WGS) entry which is preliminary data.</text>
</comment>
<reference evidence="2" key="1">
    <citation type="journal article" date="2014" name="Int. J. Syst. Evol. Microbiol.">
        <title>Complete genome sequence of Corynebacterium casei LMG S-19264T (=DSM 44701T), isolated from a smear-ripened cheese.</title>
        <authorList>
            <consortium name="US DOE Joint Genome Institute (JGI-PGF)"/>
            <person name="Walter F."/>
            <person name="Albersmeier A."/>
            <person name="Kalinowski J."/>
            <person name="Ruckert C."/>
        </authorList>
    </citation>
    <scope>NUCLEOTIDE SEQUENCE</scope>
    <source>
        <strain evidence="2">CGMCC 1.15725</strain>
    </source>
</reference>
<dbReference type="Proteomes" id="UP000646365">
    <property type="component" value="Unassembled WGS sequence"/>
</dbReference>
<evidence type="ECO:0000256" key="1">
    <source>
        <dbReference type="SAM" id="Phobius"/>
    </source>
</evidence>
<feature type="transmembrane region" description="Helical" evidence="1">
    <location>
        <begin position="9"/>
        <end position="28"/>
    </location>
</feature>
<dbReference type="AlphaFoldDB" id="A0A8J2YX27"/>
<keyword evidence="3" id="KW-1185">Reference proteome</keyword>
<name>A0A8J2YX27_9PROT</name>
<organism evidence="2 3">
    <name type="scientific">Aliidongia dinghuensis</name>
    <dbReference type="NCBI Taxonomy" id="1867774"/>
    <lineage>
        <taxon>Bacteria</taxon>
        <taxon>Pseudomonadati</taxon>
        <taxon>Pseudomonadota</taxon>
        <taxon>Alphaproteobacteria</taxon>
        <taxon>Rhodospirillales</taxon>
        <taxon>Dongiaceae</taxon>
        <taxon>Aliidongia</taxon>
    </lineage>
</organism>
<protein>
    <recommendedName>
        <fullName evidence="4">DUF2182 domain-containing protein</fullName>
    </recommendedName>
</protein>
<proteinExistence type="predicted"/>
<keyword evidence="1" id="KW-0812">Transmembrane</keyword>
<feature type="transmembrane region" description="Helical" evidence="1">
    <location>
        <begin position="99"/>
        <end position="118"/>
    </location>
</feature>
<dbReference type="EMBL" id="BMJQ01000009">
    <property type="protein sequence ID" value="GGF27151.1"/>
    <property type="molecule type" value="Genomic_DNA"/>
</dbReference>
<feature type="transmembrane region" description="Helical" evidence="1">
    <location>
        <begin position="138"/>
        <end position="159"/>
    </location>
</feature>
<dbReference type="RefSeq" id="WP_189048337.1">
    <property type="nucleotide sequence ID" value="NZ_BMJQ01000009.1"/>
</dbReference>
<dbReference type="InterPro" id="IPR018688">
    <property type="entry name" value="PpoB2-like"/>
</dbReference>
<feature type="transmembrane region" description="Helical" evidence="1">
    <location>
        <begin position="65"/>
        <end position="87"/>
    </location>
</feature>
<feature type="transmembrane region" description="Helical" evidence="1">
    <location>
        <begin position="193"/>
        <end position="214"/>
    </location>
</feature>
<gene>
    <name evidence="2" type="ORF">GCM10011611_36520</name>
</gene>
<keyword evidence="1" id="KW-1133">Transmembrane helix</keyword>
<feature type="transmembrane region" description="Helical" evidence="1">
    <location>
        <begin position="245"/>
        <end position="263"/>
    </location>
</feature>
<evidence type="ECO:0000313" key="2">
    <source>
        <dbReference type="EMBL" id="GGF27151.1"/>
    </source>
</evidence>
<sequence length="264" mass="28873">MRGLRRADWFVPIMGGLIGTAWIALLLWEQSPYGRYLDHGRWTEIGFAAQICRALPAGDALLPGLLYAGGWLLMVAAMMLPTTLPLLRHFNALVAQRSTSWELVALLIAGYLLAWSGFGLAAHLLDLAVHGAVQRTPWLIGHGWLIGSGVLAAAGAFQFTTLKYRCLDRCRTPLGFIIQHWHGLAPRREAFRLGLHHGIFCVGCCWALMLLMFVVGTGNVGWMLLLGAIMAVEKNAAWGRRLGRPLGMVLMGWAALILAANLVA</sequence>
<dbReference type="Pfam" id="PF09948">
    <property type="entry name" value="PpoB2"/>
    <property type="match status" value="1"/>
</dbReference>
<evidence type="ECO:0000313" key="3">
    <source>
        <dbReference type="Proteomes" id="UP000646365"/>
    </source>
</evidence>
<evidence type="ECO:0008006" key="4">
    <source>
        <dbReference type="Google" id="ProtNLM"/>
    </source>
</evidence>